<accession>A0ABP5YJ97</accession>
<dbReference type="InterPro" id="IPR002035">
    <property type="entry name" value="VWF_A"/>
</dbReference>
<evidence type="ECO:0000256" key="2">
    <source>
        <dbReference type="SAM" id="Phobius"/>
    </source>
</evidence>
<organism evidence="4 5">
    <name type="scientific">Terrabacter carboxydivorans</name>
    <dbReference type="NCBI Taxonomy" id="619730"/>
    <lineage>
        <taxon>Bacteria</taxon>
        <taxon>Bacillati</taxon>
        <taxon>Actinomycetota</taxon>
        <taxon>Actinomycetes</taxon>
        <taxon>Micrococcales</taxon>
        <taxon>Intrasporangiaceae</taxon>
        <taxon>Terrabacter</taxon>
    </lineage>
</organism>
<keyword evidence="5" id="KW-1185">Reference proteome</keyword>
<dbReference type="InterPro" id="IPR036465">
    <property type="entry name" value="vWFA_dom_sf"/>
</dbReference>
<keyword evidence="2" id="KW-0472">Membrane</keyword>
<keyword evidence="2" id="KW-1133">Transmembrane helix</keyword>
<dbReference type="Pfam" id="PF13531">
    <property type="entry name" value="SBP_bac_11"/>
    <property type="match status" value="1"/>
</dbReference>
<feature type="region of interest" description="Disordered" evidence="1">
    <location>
        <begin position="1"/>
        <end position="34"/>
    </location>
</feature>
<evidence type="ECO:0000259" key="3">
    <source>
        <dbReference type="PROSITE" id="PS50234"/>
    </source>
</evidence>
<feature type="transmembrane region" description="Helical" evidence="2">
    <location>
        <begin position="49"/>
        <end position="67"/>
    </location>
</feature>
<name>A0ABP5YJ97_9MICO</name>
<dbReference type="SUPFAM" id="SSF53850">
    <property type="entry name" value="Periplasmic binding protein-like II"/>
    <property type="match status" value="1"/>
</dbReference>
<proteinExistence type="predicted"/>
<dbReference type="PROSITE" id="PS50234">
    <property type="entry name" value="VWFA"/>
    <property type="match status" value="1"/>
</dbReference>
<gene>
    <name evidence="4" type="ORF">GCM10009858_20000</name>
</gene>
<dbReference type="EMBL" id="BAAARE010000008">
    <property type="protein sequence ID" value="GAA2482223.1"/>
    <property type="molecule type" value="Genomic_DNA"/>
</dbReference>
<sequence length="570" mass="58765">MTGPGGWDPEDSDAPRRRIGPYEQSLRESRERAEAAERERARLRRRTRALAAVATVVLVGGLGYGAYRYVGARDVPTVVPTVAAQPTSCAHPTKVRVAVAPAVAPVLGAVAASLARRPDAPCAAFTVQSDEPYAIAGSLAGAARPDAWVTDSPVWLARAQAVSGTTLTPGRPFASTPVLVAMKDDTASALGTRLGWADLLGAAGGSAPARLPDPNRSAVARSVLGSVSTSLPAATVQSIVAASAPTSGAGVTLDGLARARSGSAVVSQAQLLAWNTAHPDQSLAAVAPAEGAPALDYSLVTVTTDPAKARLVAALGTYLMSADSQKMLQDSGFRTTAGSPKDPSPLYGEIREVGPADEAALNKLGSQWSAAARKTQTLLAVDVSGSMLERTDDGSRLAVVQQATVRALATVSPNAIASLWVYSLHVGSHADDFRQLTDYAGLGDPRSLKSLDTAVTGLDTYVGGGSGLYDTLAATYDRAKSVWRPGYTNTVVVVADGPNEDDYGLSLDLLKKRLAAAKDPRRPVTLVVLGIGGRADAAAMRQVVAVTGGQYVATESYQDLQPALTQALGG</sequence>
<evidence type="ECO:0000256" key="1">
    <source>
        <dbReference type="SAM" id="MobiDB-lite"/>
    </source>
</evidence>
<keyword evidence="2" id="KW-0812">Transmembrane</keyword>
<evidence type="ECO:0000313" key="5">
    <source>
        <dbReference type="Proteomes" id="UP001500730"/>
    </source>
</evidence>
<protein>
    <submittedName>
        <fullName evidence="4">Substrate-binding domain-containing protein</fullName>
    </submittedName>
</protein>
<feature type="compositionally biased region" description="Basic and acidic residues" evidence="1">
    <location>
        <begin position="25"/>
        <end position="34"/>
    </location>
</feature>
<feature type="domain" description="VWFA" evidence="3">
    <location>
        <begin position="376"/>
        <end position="568"/>
    </location>
</feature>
<evidence type="ECO:0000313" key="4">
    <source>
        <dbReference type="EMBL" id="GAA2482223.1"/>
    </source>
</evidence>
<dbReference type="Pfam" id="PF00092">
    <property type="entry name" value="VWA"/>
    <property type="match status" value="1"/>
</dbReference>
<reference evidence="5" key="1">
    <citation type="journal article" date="2019" name="Int. J. Syst. Evol. Microbiol.">
        <title>The Global Catalogue of Microorganisms (GCM) 10K type strain sequencing project: providing services to taxonomists for standard genome sequencing and annotation.</title>
        <authorList>
            <consortium name="The Broad Institute Genomics Platform"/>
            <consortium name="The Broad Institute Genome Sequencing Center for Infectious Disease"/>
            <person name="Wu L."/>
            <person name="Ma J."/>
        </authorList>
    </citation>
    <scope>NUCLEOTIDE SEQUENCE [LARGE SCALE GENOMIC DNA]</scope>
    <source>
        <strain evidence="5">JCM 16259</strain>
    </source>
</reference>
<dbReference type="SMART" id="SM00327">
    <property type="entry name" value="VWA"/>
    <property type="match status" value="1"/>
</dbReference>
<dbReference type="SUPFAM" id="SSF53300">
    <property type="entry name" value="vWA-like"/>
    <property type="match status" value="1"/>
</dbReference>
<dbReference type="RefSeq" id="WP_344254748.1">
    <property type="nucleotide sequence ID" value="NZ_BAAARE010000008.1"/>
</dbReference>
<comment type="caution">
    <text evidence="4">The sequence shown here is derived from an EMBL/GenBank/DDBJ whole genome shotgun (WGS) entry which is preliminary data.</text>
</comment>
<dbReference type="Gene3D" id="3.40.50.410">
    <property type="entry name" value="von Willebrand factor, type A domain"/>
    <property type="match status" value="1"/>
</dbReference>
<dbReference type="Proteomes" id="UP001500730">
    <property type="component" value="Unassembled WGS sequence"/>
</dbReference>